<dbReference type="Proteomes" id="UP000076761">
    <property type="component" value="Unassembled WGS sequence"/>
</dbReference>
<sequence length="54" mass="5938">MFTFLGCDSRRPPSPSLDKPLMIGQMQGKFQLAVVGGGVGHCVHEVSVFSWWCL</sequence>
<evidence type="ECO:0000313" key="1">
    <source>
        <dbReference type="EMBL" id="KZT19621.1"/>
    </source>
</evidence>
<reference evidence="1 2" key="1">
    <citation type="journal article" date="2016" name="Mol. Biol. Evol.">
        <title>Comparative Genomics of Early-Diverging Mushroom-Forming Fungi Provides Insights into the Origins of Lignocellulose Decay Capabilities.</title>
        <authorList>
            <person name="Nagy L.G."/>
            <person name="Riley R."/>
            <person name="Tritt A."/>
            <person name="Adam C."/>
            <person name="Daum C."/>
            <person name="Floudas D."/>
            <person name="Sun H."/>
            <person name="Yadav J.S."/>
            <person name="Pangilinan J."/>
            <person name="Larsson K.H."/>
            <person name="Matsuura K."/>
            <person name="Barry K."/>
            <person name="Labutti K."/>
            <person name="Kuo R."/>
            <person name="Ohm R.A."/>
            <person name="Bhattacharya S.S."/>
            <person name="Shirouzu T."/>
            <person name="Yoshinaga Y."/>
            <person name="Martin F.M."/>
            <person name="Grigoriev I.V."/>
            <person name="Hibbett D.S."/>
        </authorList>
    </citation>
    <scope>NUCLEOTIDE SEQUENCE [LARGE SCALE GENOMIC DNA]</scope>
    <source>
        <strain evidence="1 2">HHB14362 ss-1</strain>
    </source>
</reference>
<dbReference type="EMBL" id="KV425636">
    <property type="protein sequence ID" value="KZT19621.1"/>
    <property type="molecule type" value="Genomic_DNA"/>
</dbReference>
<gene>
    <name evidence="1" type="ORF">NEOLEDRAFT_1141737</name>
</gene>
<dbReference type="AlphaFoldDB" id="A0A165NGT8"/>
<proteinExistence type="predicted"/>
<name>A0A165NGT8_9AGAM</name>
<accession>A0A165NGT8</accession>
<organism evidence="1 2">
    <name type="scientific">Neolentinus lepideus HHB14362 ss-1</name>
    <dbReference type="NCBI Taxonomy" id="1314782"/>
    <lineage>
        <taxon>Eukaryota</taxon>
        <taxon>Fungi</taxon>
        <taxon>Dikarya</taxon>
        <taxon>Basidiomycota</taxon>
        <taxon>Agaricomycotina</taxon>
        <taxon>Agaricomycetes</taxon>
        <taxon>Gloeophyllales</taxon>
        <taxon>Gloeophyllaceae</taxon>
        <taxon>Neolentinus</taxon>
    </lineage>
</organism>
<dbReference type="InParanoid" id="A0A165NGT8"/>
<protein>
    <submittedName>
        <fullName evidence="1">Uncharacterized protein</fullName>
    </submittedName>
</protein>
<evidence type="ECO:0000313" key="2">
    <source>
        <dbReference type="Proteomes" id="UP000076761"/>
    </source>
</evidence>
<dbReference type="OrthoDB" id="194865at2759"/>
<keyword evidence="2" id="KW-1185">Reference proteome</keyword>